<dbReference type="PANTHER" id="PTHR47027:SF8">
    <property type="entry name" value="RIBONUCLEASE H"/>
    <property type="match status" value="1"/>
</dbReference>
<reference evidence="3" key="2">
    <citation type="submission" date="2025-08" db="UniProtKB">
        <authorList>
            <consortium name="Ensembl"/>
        </authorList>
    </citation>
    <scope>IDENTIFICATION</scope>
</reference>
<dbReference type="InterPro" id="IPR000477">
    <property type="entry name" value="RT_dom"/>
</dbReference>
<organism evidence="3 4">
    <name type="scientific">Bos indicus x Bos taurus</name>
    <name type="common">Hybrid cattle</name>
    <dbReference type="NCBI Taxonomy" id="30522"/>
    <lineage>
        <taxon>Eukaryota</taxon>
        <taxon>Metazoa</taxon>
        <taxon>Chordata</taxon>
        <taxon>Craniata</taxon>
        <taxon>Vertebrata</taxon>
        <taxon>Euteleostomi</taxon>
        <taxon>Mammalia</taxon>
        <taxon>Eutheria</taxon>
        <taxon>Laurasiatheria</taxon>
        <taxon>Artiodactyla</taxon>
        <taxon>Ruminantia</taxon>
        <taxon>Pecora</taxon>
        <taxon>Bovidae</taxon>
        <taxon>Bovinae</taxon>
        <taxon>Bos</taxon>
    </lineage>
</organism>
<dbReference type="InterPro" id="IPR043502">
    <property type="entry name" value="DNA/RNA_pol_sf"/>
</dbReference>
<reference evidence="3" key="3">
    <citation type="submission" date="2025-09" db="UniProtKB">
        <authorList>
            <consortium name="Ensembl"/>
        </authorList>
    </citation>
    <scope>IDENTIFICATION</scope>
</reference>
<dbReference type="Pfam" id="PF00078">
    <property type="entry name" value="RVT_1"/>
    <property type="match status" value="1"/>
</dbReference>
<dbReference type="InterPro" id="IPR043128">
    <property type="entry name" value="Rev_trsase/Diguanyl_cyclase"/>
</dbReference>
<dbReference type="CDD" id="cd01650">
    <property type="entry name" value="RT_nLTR_like"/>
    <property type="match status" value="1"/>
</dbReference>
<accession>A0A4W2F3K4</accession>
<dbReference type="PROSITE" id="PS50878">
    <property type="entry name" value="RT_POL"/>
    <property type="match status" value="1"/>
</dbReference>
<dbReference type="OMA" id="NHFGVIT"/>
<evidence type="ECO:0000313" key="4">
    <source>
        <dbReference type="Proteomes" id="UP000314981"/>
    </source>
</evidence>
<sequence>MQKRKMTVWGGLTNSCEKKRSEKQRRKGKIKHLNAEFQRIARRDKKAFFSDQCKEIEENNRMGKTRDLFKKIRDTKGTFHSKMGSIKDRNGMDLTEAEDIKKRWQEYTEELYKKELHDPDNHFGVITDLEPDILECEVKWALESIITNKASGGDGIPVELFQILKDDAVKVLHSICQQMWKTQQWPQDWKRSVFIPIPKKGIAKECSNYRTIALISHASKVMLKILQEQYVNRELPDAQAGFRKGRGTRDQIANICWIIEKAREFQKNIYFCLTDYAKAFDCVDHNKLWKILKEMGIPDHLTCLLKNLYGGQEATDRTGRGTTDWFQIGKGLRQGCILSPSLFNLYAEYIMRNAGLEETQAGIKIAGRNINKLRYADDTTLMAESEEELKRLLMKVKVESEKVGLKLNIQKTKIMASGPITSWEIDGETVETVSDFIFWGSKITADGDCSHEIKRCLLLGRKVMINLDSVLKSRDITLPTKVHLVKAMVFPVVMYGCESWTIKKAECQRMDAFGLWCWRGLLRVPWTARRSNQSILKEISPGISLEGMMLKLKLQYFGHLMRRVDSLEKTLMLGGIGGRRRRGRQRMRWLVGITDSMDVSLRELQELVMDREAWRAAIHGVAKSRTRLSN</sequence>
<dbReference type="Ensembl" id="ENSBIXT00000042445.1">
    <property type="protein sequence ID" value="ENSBIXP00000043602.1"/>
    <property type="gene ID" value="ENSBIXG00000027750.1"/>
</dbReference>
<name>A0A4W2F3K4_BOBOX</name>
<evidence type="ECO:0000259" key="2">
    <source>
        <dbReference type="PROSITE" id="PS50878"/>
    </source>
</evidence>
<dbReference type="Gene3D" id="3.30.70.270">
    <property type="match status" value="1"/>
</dbReference>
<dbReference type="AlphaFoldDB" id="A0A4W2F3K4"/>
<protein>
    <recommendedName>
        <fullName evidence="2">Reverse transcriptase domain-containing protein</fullName>
    </recommendedName>
</protein>
<evidence type="ECO:0000313" key="3">
    <source>
        <dbReference type="Ensembl" id="ENSBIXP00000043602.1"/>
    </source>
</evidence>
<dbReference type="SUPFAM" id="SSF56672">
    <property type="entry name" value="DNA/RNA polymerases"/>
    <property type="match status" value="1"/>
</dbReference>
<keyword evidence="4" id="KW-1185">Reference proteome</keyword>
<reference evidence="3 4" key="1">
    <citation type="submission" date="2018-11" db="EMBL/GenBank/DDBJ databases">
        <title>Haplotype-resolved cattle genomes.</title>
        <authorList>
            <person name="Low W.Y."/>
            <person name="Tearle R."/>
            <person name="Bickhart D.M."/>
            <person name="Rosen B.D."/>
            <person name="Koren S."/>
            <person name="Rhie A."/>
            <person name="Hiendleder S."/>
            <person name="Phillippy A.M."/>
            <person name="Smith T.P.L."/>
            <person name="Williams J.L."/>
        </authorList>
    </citation>
    <scope>NUCLEOTIDE SEQUENCE [LARGE SCALE GENOMIC DNA]</scope>
</reference>
<feature type="domain" description="Reverse transcriptase" evidence="2">
    <location>
        <begin position="178"/>
        <end position="443"/>
    </location>
</feature>
<proteinExistence type="inferred from homology"/>
<dbReference type="PANTHER" id="PTHR47027">
    <property type="entry name" value="REVERSE TRANSCRIPTASE DOMAIN-CONTAINING PROTEIN"/>
    <property type="match status" value="1"/>
</dbReference>
<dbReference type="Proteomes" id="UP000314981">
    <property type="component" value="Chromosome 4"/>
</dbReference>
<comment type="similarity">
    <text evidence="1">Belongs to the beta type-B retroviral polymerase family. HERV class-II K(HML-2) pol subfamily.</text>
</comment>
<evidence type="ECO:0000256" key="1">
    <source>
        <dbReference type="ARBA" id="ARBA00010879"/>
    </source>
</evidence>